<keyword evidence="1" id="KW-0808">Transferase</keyword>
<keyword evidence="2" id="KW-1185">Reference proteome</keyword>
<dbReference type="OrthoDB" id="264813at2"/>
<dbReference type="Pfam" id="PF14269">
    <property type="entry name" value="Arylsulfotran_2"/>
    <property type="match status" value="1"/>
</dbReference>
<dbReference type="InterPro" id="IPR011047">
    <property type="entry name" value="Quinoprotein_ADH-like_sf"/>
</dbReference>
<sequence>MKKLRFAFILIAGLFFFTIIIASSVRNIYLSSDAGKGRLGFMANPIKFLAETPSLMKQIVAPPEFLFKNSKSKDGFTYFDEKTSHSYPSLLVGYKTEKYGSKFDLLDINTGKVLKNWSPDNETLFQQAFNDDNPRKPPSEQSDLYYLHPLMLKDSSLLITAQLTSLLAKIDVNNKVLWLKNDRTYHHSLELDEDGNVFSCTRPFESAQYDFLPTDYDLYKNTLVDDHITQLNPDTGDILFDKSVIAVLLENGYEKVLLGKGQITSDLTHLNDIQPALSSSEYWQKGDLLISCRNLSTVFLYRPSTNKILWLKTSPWYNQHDVDFYEQDKIVVFGNDDIREESKEIASVGNQNLFFSNKRSHNEVYVYNFVTDSISTPFTQLLKEEEISTLTSGRCDILSNGDIFVEDTNHGRIIIGDSIAKKIEYVKRHDKDNISSLYWSRIVN</sequence>
<proteinExistence type="predicted"/>
<dbReference type="InterPro" id="IPR039535">
    <property type="entry name" value="ASST-like"/>
</dbReference>
<accession>A0A1G7FLC8</accession>
<protein>
    <submittedName>
        <fullName evidence="1">Arylsulfotransferase (ASST)</fullName>
    </submittedName>
</protein>
<dbReference type="Proteomes" id="UP000199109">
    <property type="component" value="Unassembled WGS sequence"/>
</dbReference>
<gene>
    <name evidence="1" type="ORF">SAMN05421636_107179</name>
</gene>
<dbReference type="GO" id="GO:0016740">
    <property type="term" value="F:transferase activity"/>
    <property type="evidence" value="ECO:0007669"/>
    <property type="project" value="UniProtKB-KW"/>
</dbReference>
<evidence type="ECO:0000313" key="2">
    <source>
        <dbReference type="Proteomes" id="UP000199109"/>
    </source>
</evidence>
<dbReference type="AlphaFoldDB" id="A0A1G7FLC8"/>
<evidence type="ECO:0000313" key="1">
    <source>
        <dbReference type="EMBL" id="SDE76741.1"/>
    </source>
</evidence>
<organism evidence="1 2">
    <name type="scientific">Pricia antarctica</name>
    <dbReference type="NCBI Taxonomy" id="641691"/>
    <lineage>
        <taxon>Bacteria</taxon>
        <taxon>Pseudomonadati</taxon>
        <taxon>Bacteroidota</taxon>
        <taxon>Flavobacteriia</taxon>
        <taxon>Flavobacteriales</taxon>
        <taxon>Flavobacteriaceae</taxon>
        <taxon>Pricia</taxon>
    </lineage>
</organism>
<dbReference type="EMBL" id="FNAO01000007">
    <property type="protein sequence ID" value="SDE76741.1"/>
    <property type="molecule type" value="Genomic_DNA"/>
</dbReference>
<dbReference type="SUPFAM" id="SSF50998">
    <property type="entry name" value="Quinoprotein alcohol dehydrogenase-like"/>
    <property type="match status" value="1"/>
</dbReference>
<name>A0A1G7FLC8_9FLAO</name>
<dbReference type="RefSeq" id="WP_091870490.1">
    <property type="nucleotide sequence ID" value="NZ_FNAO01000007.1"/>
</dbReference>
<dbReference type="STRING" id="641691.SAMN05421636_107179"/>
<reference evidence="1 2" key="1">
    <citation type="submission" date="2016-10" db="EMBL/GenBank/DDBJ databases">
        <authorList>
            <person name="de Groot N.N."/>
        </authorList>
    </citation>
    <scope>NUCLEOTIDE SEQUENCE [LARGE SCALE GENOMIC DNA]</scope>
    <source>
        <strain evidence="1 2">DSM 23421</strain>
    </source>
</reference>